<protein>
    <submittedName>
        <fullName evidence="2">Uncharacterized protein</fullName>
    </submittedName>
</protein>
<reference evidence="2 3" key="1">
    <citation type="submission" date="2013-02" db="EMBL/GenBank/DDBJ databases">
        <title>Whole genome shotgun sequence of Gordonia paraffinivorans NBRC 108238.</title>
        <authorList>
            <person name="Isaki-Nakamura S."/>
            <person name="Hosoyama A."/>
            <person name="Tsuchikane K."/>
            <person name="Ando Y."/>
            <person name="Baba S."/>
            <person name="Ohji S."/>
            <person name="Hamada M."/>
            <person name="Tamura T."/>
            <person name="Yamazoe A."/>
            <person name="Yamazaki S."/>
            <person name="Fujita N."/>
        </authorList>
    </citation>
    <scope>NUCLEOTIDE SEQUENCE [LARGE SCALE GENOMIC DNA]</scope>
    <source>
        <strain evidence="2 3">NBRC 108238</strain>
    </source>
</reference>
<keyword evidence="3" id="KW-1185">Reference proteome</keyword>
<feature type="region of interest" description="Disordered" evidence="1">
    <location>
        <begin position="116"/>
        <end position="169"/>
    </location>
</feature>
<feature type="region of interest" description="Disordered" evidence="1">
    <location>
        <begin position="67"/>
        <end position="91"/>
    </location>
</feature>
<dbReference type="EMBL" id="BAOQ01000004">
    <property type="protein sequence ID" value="GAC82705.1"/>
    <property type="molecule type" value="Genomic_DNA"/>
</dbReference>
<gene>
    <name evidence="2" type="ORF">GP2_004_00225</name>
</gene>
<comment type="caution">
    <text evidence="2">The sequence shown here is derived from an EMBL/GenBank/DDBJ whole genome shotgun (WGS) entry which is preliminary data.</text>
</comment>
<dbReference type="Proteomes" id="UP000035021">
    <property type="component" value="Unassembled WGS sequence"/>
</dbReference>
<sequence length="169" mass="17404">MTPERLESSGKARTPRKTRATALRRRMHAATCLLAGATLASTMLVAAPANAGNHWFTDISETAVPKAECGPGSLPEPGLQGDVSAEDRLSGRSKRGYHCNLTKLGNVTGGAVASCRPPSNTAATPAVSSPATTSCRNPASGSSRPRTRASRGSSARSPTPRCAPAPGRR</sequence>
<evidence type="ECO:0000313" key="3">
    <source>
        <dbReference type="Proteomes" id="UP000035021"/>
    </source>
</evidence>
<accession>A0ABQ0IGW1</accession>
<evidence type="ECO:0000256" key="1">
    <source>
        <dbReference type="SAM" id="MobiDB-lite"/>
    </source>
</evidence>
<feature type="compositionally biased region" description="Low complexity" evidence="1">
    <location>
        <begin position="117"/>
        <end position="160"/>
    </location>
</feature>
<name>A0ABQ0IGW1_9ACTN</name>
<organism evidence="2 3">
    <name type="scientific">Gordonia paraffinivorans NBRC 108238</name>
    <dbReference type="NCBI Taxonomy" id="1223543"/>
    <lineage>
        <taxon>Bacteria</taxon>
        <taxon>Bacillati</taxon>
        <taxon>Actinomycetota</taxon>
        <taxon>Actinomycetes</taxon>
        <taxon>Mycobacteriales</taxon>
        <taxon>Gordoniaceae</taxon>
        <taxon>Gordonia</taxon>
    </lineage>
</organism>
<evidence type="ECO:0000313" key="2">
    <source>
        <dbReference type="EMBL" id="GAC82705.1"/>
    </source>
</evidence>
<proteinExistence type="predicted"/>